<dbReference type="SUPFAM" id="SSF46785">
    <property type="entry name" value="Winged helix' DNA-binding domain"/>
    <property type="match status" value="1"/>
</dbReference>
<dbReference type="Gene3D" id="1.10.10.10">
    <property type="entry name" value="Winged helix-like DNA-binding domain superfamily/Winged helix DNA-binding domain"/>
    <property type="match status" value="1"/>
</dbReference>
<gene>
    <name evidence="3" type="ORF">CAFE_22600</name>
    <name evidence="4" type="ORF">HCR03_01715</name>
</gene>
<dbReference type="Pfam" id="PF03551">
    <property type="entry name" value="PadR"/>
    <property type="match status" value="1"/>
</dbReference>
<dbReference type="KEGG" id="cfem:HCR03_01715"/>
<reference evidence="4 6" key="2">
    <citation type="submission" date="2020-08" db="EMBL/GenBank/DDBJ databases">
        <title>The isolate Caproiciproducens sp. 7D4C2 produces n-caproate at mildly acidic conditions from hexoses: genome and rBOX comparison with related strains and chain-elongating bacteria.</title>
        <authorList>
            <person name="Esquivel-Elizondo S."/>
            <person name="Bagci C."/>
            <person name="Temovska M."/>
            <person name="Jeon B.S."/>
            <person name="Bessarab I."/>
            <person name="Williams R.B.H."/>
            <person name="Huson D.H."/>
            <person name="Angenent L.T."/>
        </authorList>
    </citation>
    <scope>NUCLEOTIDE SEQUENCE [LARGE SCALE GENOMIC DNA]</scope>
    <source>
        <strain evidence="4 6">7D4C2</strain>
    </source>
</reference>
<reference evidence="3 5" key="1">
    <citation type="submission" date="2019-09" db="EMBL/GenBank/DDBJ databases">
        <title>Genome sequence of Clostridium sp. EA1.</title>
        <authorList>
            <person name="Poehlein A."/>
            <person name="Bengelsdorf F.R."/>
            <person name="Daniel R."/>
        </authorList>
    </citation>
    <scope>NUCLEOTIDE SEQUENCE [LARGE SCALE GENOMIC DNA]</scope>
    <source>
        <strain evidence="3 5">EA1</strain>
    </source>
</reference>
<keyword evidence="5" id="KW-1185">Reference proteome</keyword>
<dbReference type="PANTHER" id="PTHR33169">
    <property type="entry name" value="PADR-FAMILY TRANSCRIPTIONAL REGULATOR"/>
    <property type="match status" value="1"/>
</dbReference>
<protein>
    <submittedName>
        <fullName evidence="4">PadR family transcriptional regulator</fullName>
    </submittedName>
    <submittedName>
        <fullName evidence="3">Transcriptional regulator PadR-like family protein</fullName>
    </submittedName>
</protein>
<keyword evidence="1" id="KW-0175">Coiled coil</keyword>
<dbReference type="InterPro" id="IPR005149">
    <property type="entry name" value="Tscrpt_reg_PadR_N"/>
</dbReference>
<evidence type="ECO:0000313" key="5">
    <source>
        <dbReference type="Proteomes" id="UP000469440"/>
    </source>
</evidence>
<feature type="coiled-coil region" evidence="1">
    <location>
        <begin position="115"/>
        <end position="142"/>
    </location>
</feature>
<dbReference type="EMBL" id="CP060286">
    <property type="protein sequence ID" value="QNK41057.1"/>
    <property type="molecule type" value="Genomic_DNA"/>
</dbReference>
<evidence type="ECO:0000313" key="3">
    <source>
        <dbReference type="EMBL" id="MVB11541.1"/>
    </source>
</evidence>
<evidence type="ECO:0000313" key="6">
    <source>
        <dbReference type="Proteomes" id="UP000515909"/>
    </source>
</evidence>
<proteinExistence type="predicted"/>
<feature type="domain" description="Transcription regulator PadR N-terminal" evidence="2">
    <location>
        <begin position="8"/>
        <end position="81"/>
    </location>
</feature>
<dbReference type="InterPro" id="IPR036388">
    <property type="entry name" value="WH-like_DNA-bd_sf"/>
</dbReference>
<dbReference type="Proteomes" id="UP000469440">
    <property type="component" value="Unassembled WGS sequence"/>
</dbReference>
<accession>A0A6N8I097</accession>
<dbReference type="EMBL" id="VWXL01000058">
    <property type="protein sequence ID" value="MVB11541.1"/>
    <property type="molecule type" value="Genomic_DNA"/>
</dbReference>
<dbReference type="OrthoDB" id="9808762at2"/>
<accession>A0A7G8TBR6</accession>
<sequence length="175" mass="20513">MSTVNIMLLGILIKEPMNAYEMKKKMESMNIRRWTKISTPAIYKNLINLHRRGYLDAEVVRDGEMPEKTIYTVNEKGRKYFFNLMERLAQNPGTVYIDFTTLVAHLNKLNRSDAARLMEELIENLNNSLTNLNDSLRHNEDLPEAAAIIGLYQDMYRLFCRWTEAYLQKIKESNS</sequence>
<dbReference type="PANTHER" id="PTHR33169:SF14">
    <property type="entry name" value="TRANSCRIPTIONAL REGULATOR RV3488"/>
    <property type="match status" value="1"/>
</dbReference>
<dbReference type="RefSeq" id="WP_066643860.1">
    <property type="nucleotide sequence ID" value="NZ_CP060286.1"/>
</dbReference>
<evidence type="ECO:0000259" key="2">
    <source>
        <dbReference type="Pfam" id="PF03551"/>
    </source>
</evidence>
<dbReference type="Proteomes" id="UP000515909">
    <property type="component" value="Chromosome"/>
</dbReference>
<organism evidence="3 5">
    <name type="scientific">Caproicibacter fermentans</name>
    <dbReference type="NCBI Taxonomy" id="2576756"/>
    <lineage>
        <taxon>Bacteria</taxon>
        <taxon>Bacillati</taxon>
        <taxon>Bacillota</taxon>
        <taxon>Clostridia</taxon>
        <taxon>Eubacteriales</taxon>
        <taxon>Acutalibacteraceae</taxon>
        <taxon>Caproicibacter</taxon>
    </lineage>
</organism>
<evidence type="ECO:0000313" key="4">
    <source>
        <dbReference type="EMBL" id="QNK41057.1"/>
    </source>
</evidence>
<dbReference type="InterPro" id="IPR052509">
    <property type="entry name" value="Metal_resp_DNA-bind_regulator"/>
</dbReference>
<dbReference type="InterPro" id="IPR036390">
    <property type="entry name" value="WH_DNA-bd_sf"/>
</dbReference>
<name>A0A6N8I097_9FIRM</name>
<evidence type="ECO:0000256" key="1">
    <source>
        <dbReference type="SAM" id="Coils"/>
    </source>
</evidence>
<dbReference type="AlphaFoldDB" id="A0A6N8I097"/>